<reference evidence="1" key="1">
    <citation type="journal article" date="2021" name="Gut Microbes">
        <title>A synthetic consortium of 100 gut commensals modulates the composition and function in a colon model of the microbiome of elderly subjects.</title>
        <authorList>
            <person name="Perez M."/>
            <person name="Ntemiri A."/>
            <person name="Tan H."/>
            <person name="Harris H.M.B."/>
            <person name="Roager H.M."/>
            <person name="Ribiere C."/>
            <person name="O'Toole P.W."/>
        </authorList>
    </citation>
    <scope>NUCLEOTIDE SEQUENCE</scope>
    <source>
        <strain evidence="1">MCC335</strain>
    </source>
</reference>
<name>A0AA41K904_9FIRM</name>
<sequence>MSFDGFVEGMKEEVARRLGEGYQVTVRKVDKNNGGVLTGLCIGVKEAPVSAAVYLEYFYDRYLQGGEGNGMEVLADEAVRMYEEQKQQEQSLYAKADEFSDYQKVKERIVLKLINTKENEALLRGIPGVPFLDLTAVFYIWVDEDETGIMTALVHDEHMEMWGVDIDTLYETAKENMRTGMPAHVRSIGDIFGIKAGEDSMADCVGPCPFHVLTTESGIYGAAALLYTDQIEKMAGENERDIIILPSSVHELLLLVDDGSYDYHELSLMVRGINESVVEREDRLSSCVYLYSWMHKQTVIIGC</sequence>
<organism evidence="1 2">
    <name type="scientific">Enterocloster citroniae</name>
    <dbReference type="NCBI Taxonomy" id="358743"/>
    <lineage>
        <taxon>Bacteria</taxon>
        <taxon>Bacillati</taxon>
        <taxon>Bacillota</taxon>
        <taxon>Clostridia</taxon>
        <taxon>Lachnospirales</taxon>
        <taxon>Lachnospiraceae</taxon>
        <taxon>Enterocloster</taxon>
    </lineage>
</organism>
<evidence type="ECO:0000313" key="2">
    <source>
        <dbReference type="Proteomes" id="UP000708338"/>
    </source>
</evidence>
<dbReference type="InterPro" id="IPR043743">
    <property type="entry name" value="DUF5688"/>
</dbReference>
<protein>
    <submittedName>
        <fullName evidence="1">Uncharacterized protein</fullName>
    </submittedName>
</protein>
<gene>
    <name evidence="1" type="ORF">GPL26_24320</name>
</gene>
<comment type="caution">
    <text evidence="1">The sequence shown here is derived from an EMBL/GenBank/DDBJ whole genome shotgun (WGS) entry which is preliminary data.</text>
</comment>
<accession>A0AA41K904</accession>
<evidence type="ECO:0000313" key="1">
    <source>
        <dbReference type="EMBL" id="MBT9812727.1"/>
    </source>
</evidence>
<dbReference type="Pfam" id="PF18941">
    <property type="entry name" value="DUF5688"/>
    <property type="match status" value="1"/>
</dbReference>
<proteinExistence type="predicted"/>
<dbReference type="AlphaFoldDB" id="A0AA41K904"/>
<dbReference type="Proteomes" id="UP000708338">
    <property type="component" value="Unassembled WGS sequence"/>
</dbReference>
<dbReference type="RefSeq" id="WP_215630334.1">
    <property type="nucleotide sequence ID" value="NZ_WQPS01000065.1"/>
</dbReference>
<dbReference type="EMBL" id="WQPS01000065">
    <property type="protein sequence ID" value="MBT9812727.1"/>
    <property type="molecule type" value="Genomic_DNA"/>
</dbReference>